<dbReference type="Proteomes" id="UP000319449">
    <property type="component" value="Unassembled WGS sequence"/>
</dbReference>
<dbReference type="AlphaFoldDB" id="A0A562WS67"/>
<protein>
    <submittedName>
        <fullName evidence="2">Uncharacterized protein</fullName>
    </submittedName>
</protein>
<feature type="region of interest" description="Disordered" evidence="1">
    <location>
        <begin position="32"/>
        <end position="51"/>
    </location>
</feature>
<accession>A0A562WS67</accession>
<evidence type="ECO:0000313" key="2">
    <source>
        <dbReference type="EMBL" id="TWJ33111.1"/>
    </source>
</evidence>
<sequence>MGDQEPESELTQLAREVRKLVEDNRTFLDRIMDDDFEPEDDGESGGDLPVG</sequence>
<comment type="caution">
    <text evidence="2">The sequence shown here is derived from an EMBL/GenBank/DDBJ whole genome shotgun (WGS) entry which is preliminary data.</text>
</comment>
<name>A0A562WS67_9BACT</name>
<organism evidence="2 3">
    <name type="scientific">Geobacter argillaceus</name>
    <dbReference type="NCBI Taxonomy" id="345631"/>
    <lineage>
        <taxon>Bacteria</taxon>
        <taxon>Pseudomonadati</taxon>
        <taxon>Thermodesulfobacteriota</taxon>
        <taxon>Desulfuromonadia</taxon>
        <taxon>Geobacterales</taxon>
        <taxon>Geobacteraceae</taxon>
        <taxon>Geobacter</taxon>
    </lineage>
</organism>
<feature type="compositionally biased region" description="Acidic residues" evidence="1">
    <location>
        <begin position="34"/>
        <end position="44"/>
    </location>
</feature>
<gene>
    <name evidence="2" type="ORF">JN12_00524</name>
</gene>
<dbReference type="EMBL" id="VLLN01000002">
    <property type="protein sequence ID" value="TWJ33111.1"/>
    <property type="molecule type" value="Genomic_DNA"/>
</dbReference>
<keyword evidence="3" id="KW-1185">Reference proteome</keyword>
<evidence type="ECO:0000313" key="3">
    <source>
        <dbReference type="Proteomes" id="UP000319449"/>
    </source>
</evidence>
<dbReference type="RefSeq" id="WP_170241823.1">
    <property type="nucleotide sequence ID" value="NZ_VLLN01000002.1"/>
</dbReference>
<reference evidence="2 3" key="1">
    <citation type="submission" date="2019-07" db="EMBL/GenBank/DDBJ databases">
        <title>Genomic Encyclopedia of Archaeal and Bacterial Type Strains, Phase II (KMG-II): from individual species to whole genera.</title>
        <authorList>
            <person name="Goeker M."/>
        </authorList>
    </citation>
    <scope>NUCLEOTIDE SEQUENCE [LARGE SCALE GENOMIC DNA]</scope>
    <source>
        <strain evidence="2 3">ATCC BAA-1139</strain>
    </source>
</reference>
<evidence type="ECO:0000256" key="1">
    <source>
        <dbReference type="SAM" id="MobiDB-lite"/>
    </source>
</evidence>
<proteinExistence type="predicted"/>